<dbReference type="InterPro" id="IPR036457">
    <property type="entry name" value="PPM-type-like_dom_sf"/>
</dbReference>
<dbReference type="Pfam" id="PF00069">
    <property type="entry name" value="Pkinase"/>
    <property type="match status" value="1"/>
</dbReference>
<evidence type="ECO:0000259" key="3">
    <source>
        <dbReference type="PROSITE" id="PS51746"/>
    </source>
</evidence>
<dbReference type="InterPro" id="IPR013087">
    <property type="entry name" value="Znf_C2H2_type"/>
</dbReference>
<dbReference type="InterPro" id="IPR015655">
    <property type="entry name" value="PP2C"/>
</dbReference>
<evidence type="ECO:0000313" key="4">
    <source>
        <dbReference type="EMBL" id="CAJ1935646.1"/>
    </source>
</evidence>
<evidence type="ECO:0000313" key="5">
    <source>
        <dbReference type="Proteomes" id="UP001295423"/>
    </source>
</evidence>
<evidence type="ECO:0000259" key="2">
    <source>
        <dbReference type="PROSITE" id="PS50011"/>
    </source>
</evidence>
<feature type="compositionally biased region" description="Polar residues" evidence="1">
    <location>
        <begin position="437"/>
        <end position="449"/>
    </location>
</feature>
<dbReference type="CDD" id="cd00143">
    <property type="entry name" value="PP2Cc"/>
    <property type="match status" value="1"/>
</dbReference>
<dbReference type="AlphaFoldDB" id="A0AAD2FEV7"/>
<dbReference type="Gene3D" id="3.60.40.10">
    <property type="entry name" value="PPM-type phosphatase domain"/>
    <property type="match status" value="1"/>
</dbReference>
<accession>A0AAD2FEV7</accession>
<protein>
    <submittedName>
        <fullName evidence="4">Uncharacterized protein</fullName>
    </submittedName>
</protein>
<dbReference type="InterPro" id="IPR000719">
    <property type="entry name" value="Prot_kinase_dom"/>
</dbReference>
<dbReference type="GO" id="GO:0004672">
    <property type="term" value="F:protein kinase activity"/>
    <property type="evidence" value="ECO:0007669"/>
    <property type="project" value="InterPro"/>
</dbReference>
<dbReference type="SUPFAM" id="SSF56112">
    <property type="entry name" value="Protein kinase-like (PK-like)"/>
    <property type="match status" value="1"/>
</dbReference>
<dbReference type="SMART" id="SM00332">
    <property type="entry name" value="PP2Cc"/>
    <property type="match status" value="1"/>
</dbReference>
<evidence type="ECO:0000256" key="1">
    <source>
        <dbReference type="SAM" id="MobiDB-lite"/>
    </source>
</evidence>
<feature type="region of interest" description="Disordered" evidence="1">
    <location>
        <begin position="636"/>
        <end position="660"/>
    </location>
</feature>
<name>A0AAD2FEV7_9STRA</name>
<organism evidence="4 5">
    <name type="scientific">Cylindrotheca closterium</name>
    <dbReference type="NCBI Taxonomy" id="2856"/>
    <lineage>
        <taxon>Eukaryota</taxon>
        <taxon>Sar</taxon>
        <taxon>Stramenopiles</taxon>
        <taxon>Ochrophyta</taxon>
        <taxon>Bacillariophyta</taxon>
        <taxon>Bacillariophyceae</taxon>
        <taxon>Bacillariophycidae</taxon>
        <taxon>Bacillariales</taxon>
        <taxon>Bacillariaceae</taxon>
        <taxon>Cylindrotheca</taxon>
    </lineage>
</organism>
<dbReference type="Gene3D" id="1.10.510.10">
    <property type="entry name" value="Transferase(Phosphotransferase) domain 1"/>
    <property type="match status" value="1"/>
</dbReference>
<feature type="region of interest" description="Disordered" evidence="1">
    <location>
        <begin position="206"/>
        <end position="233"/>
    </location>
</feature>
<feature type="region of interest" description="Disordered" evidence="1">
    <location>
        <begin position="425"/>
        <end position="460"/>
    </location>
</feature>
<dbReference type="SMART" id="SM00220">
    <property type="entry name" value="S_TKc"/>
    <property type="match status" value="1"/>
</dbReference>
<dbReference type="GO" id="GO:0005524">
    <property type="term" value="F:ATP binding"/>
    <property type="evidence" value="ECO:0007669"/>
    <property type="project" value="InterPro"/>
</dbReference>
<dbReference type="InterPro" id="IPR011009">
    <property type="entry name" value="Kinase-like_dom_sf"/>
</dbReference>
<feature type="domain" description="Protein kinase" evidence="2">
    <location>
        <begin position="274"/>
        <end position="725"/>
    </location>
</feature>
<gene>
    <name evidence="4" type="ORF">CYCCA115_LOCUS4847</name>
</gene>
<reference evidence="4" key="1">
    <citation type="submission" date="2023-08" db="EMBL/GenBank/DDBJ databases">
        <authorList>
            <person name="Audoor S."/>
            <person name="Bilcke G."/>
        </authorList>
    </citation>
    <scope>NUCLEOTIDE SEQUENCE</scope>
</reference>
<dbReference type="PROSITE" id="PS51257">
    <property type="entry name" value="PROKAR_LIPOPROTEIN"/>
    <property type="match status" value="1"/>
</dbReference>
<dbReference type="InterPro" id="IPR001932">
    <property type="entry name" value="PPM-type_phosphatase-like_dom"/>
</dbReference>
<dbReference type="Pfam" id="PF00481">
    <property type="entry name" value="PP2C"/>
    <property type="match status" value="1"/>
</dbReference>
<dbReference type="EMBL" id="CAKOGP040000491">
    <property type="protein sequence ID" value="CAJ1935646.1"/>
    <property type="molecule type" value="Genomic_DNA"/>
</dbReference>
<proteinExistence type="predicted"/>
<dbReference type="PROSITE" id="PS00108">
    <property type="entry name" value="PROTEIN_KINASE_ST"/>
    <property type="match status" value="1"/>
</dbReference>
<dbReference type="Proteomes" id="UP001295423">
    <property type="component" value="Unassembled WGS sequence"/>
</dbReference>
<dbReference type="PROSITE" id="PS00028">
    <property type="entry name" value="ZINC_FINGER_C2H2_1"/>
    <property type="match status" value="1"/>
</dbReference>
<dbReference type="PROSITE" id="PS51746">
    <property type="entry name" value="PPM_2"/>
    <property type="match status" value="1"/>
</dbReference>
<comment type="caution">
    <text evidence="4">The sequence shown here is derived from an EMBL/GenBank/DDBJ whole genome shotgun (WGS) entry which is preliminary data.</text>
</comment>
<dbReference type="InterPro" id="IPR008271">
    <property type="entry name" value="Ser/Thr_kinase_AS"/>
</dbReference>
<feature type="domain" description="PPM-type phosphatase" evidence="3">
    <location>
        <begin position="816"/>
        <end position="1111"/>
    </location>
</feature>
<dbReference type="GO" id="GO:0004722">
    <property type="term" value="F:protein serine/threonine phosphatase activity"/>
    <property type="evidence" value="ECO:0007669"/>
    <property type="project" value="InterPro"/>
</dbReference>
<sequence length="1116" mass="124605">MLMSARRLPNIVGWCSIGLFSACIVQSLKDDSKEETDAISKVRQLVPRDRIVGTEYNLLTNHPQHAFFDERRLAQSSASTSSESIDGEDLVSLKGSTYDPQKVHASGSSAAFVGMQLHVYHHMPQHLSDASSVVSGDECHEIEAQTTADIDQLGDENERLYYDSFVYEKAYQLIEPLSLELGVPPRHNLDFAYKPVIPQDKPFTQQLESDEKDDGTDSPPDTPWVDDDKKDPEKLACTDVSPTENVFSNWWKWWLPWSHNKWWQNHGSKRSDYKMGDSAFAGGSHGEIWKGHRICHDLSSTDCDDKKPLILKRLRVEKGYRLLEAGLREIYMGNWIRHELQEAQQSLYTAYVDHFFREIPVKRSFGLYQNTKLELWIVFEHAGGPSLRSYIYDTVTSEGGGFVMYQPSRLWSSLRSFRRKSDHQDSSLSVNLREGKSSQSDLQDANSNDQPKRELASRGNGGDVLRTVLKQVLSSAALLHENGYVHRDIKPSNVMCSTDTTPSYDWNEIPQLSNIKCRLGDFSSAWDNNYIAAHLYTMGPSPAEQTDEYAPPESYISDEWVPFDKDRPQSYDSWSIGVLALELLLGTPNVFTVDQRTTALLTNKMKKENASEEEIQRALYLAALSNFCIYMPGNTRNNNPKNNLSGPSTGRDSWPLRHGDPLHKTSISQQSCTMRDFHHALRARDPLGLGFDSSADLLLHLIWQLLAWDAKDRITAAEALLHPYFSSPDGSLFDSLEWDAPPATMFFPSSDPRLDFYPAAYSVDEFVCPKCGRSFSDWRSCHVHVNARKHGRFCTYDRTNLPTCINTHSMLPAHPTSGYCDLQGRRSVIEDFHSIQLDATVQFYGIFDGHTGNLASKYVASTMYDQLLAHLHLNGLSNLTKTDSLPTIWKEEIRANVSGAFAQLHEDFVERTSRMNGSTVDRSGTTATSLLVTDDVVVVSSIGDSRAVLSSINENGEITAIPLTKDHVASDPSEQSFVIEKGGFVSSVGGIDRVNGTLAITRSIGDVGLAPVLSRVPNVKIFTHYEIGDLCGANQHQSIPCFVVLASDGLWDVMSNQEAVEMVAIVIASYDATDRVSWNNGGAFQEAAEVLAVDAYVRGSNDNIGVCVVALLSGDR</sequence>
<dbReference type="PANTHER" id="PTHR47992">
    <property type="entry name" value="PROTEIN PHOSPHATASE"/>
    <property type="match status" value="1"/>
</dbReference>
<keyword evidence="5" id="KW-1185">Reference proteome</keyword>
<dbReference type="SUPFAM" id="SSF81606">
    <property type="entry name" value="PP2C-like"/>
    <property type="match status" value="1"/>
</dbReference>
<dbReference type="PROSITE" id="PS50011">
    <property type="entry name" value="PROTEIN_KINASE_DOM"/>
    <property type="match status" value="1"/>
</dbReference>